<comment type="subcellular location">
    <subcellularLocation>
        <location evidence="2">Cell membrane</location>
    </subcellularLocation>
</comment>
<dbReference type="PATRIC" id="fig|582680.6.peg.2779"/>
<dbReference type="EMBL" id="JYIX01000037">
    <property type="protein sequence ID" value="KJL32238.1"/>
    <property type="molecule type" value="Genomic_DNA"/>
</dbReference>
<keyword evidence="6 12" id="KW-0812">Transmembrane</keyword>
<comment type="catalytic activity">
    <reaction evidence="1">
        <text>ATP + protein L-histidine = ADP + protein N-phospho-L-histidine.</text>
        <dbReference type="EC" id="2.7.13.3"/>
    </reaction>
</comment>
<evidence type="ECO:0000256" key="8">
    <source>
        <dbReference type="ARBA" id="ARBA00022989"/>
    </source>
</evidence>
<dbReference type="STRING" id="582680.RS86_02710"/>
<evidence type="ECO:0000256" key="2">
    <source>
        <dbReference type="ARBA" id="ARBA00004236"/>
    </source>
</evidence>
<dbReference type="Pfam" id="PF02518">
    <property type="entry name" value="HATPase_c"/>
    <property type="match status" value="1"/>
</dbReference>
<dbReference type="InterPro" id="IPR036097">
    <property type="entry name" value="HisK_dim/P_sf"/>
</dbReference>
<dbReference type="SMART" id="SM00304">
    <property type="entry name" value="HAMP"/>
    <property type="match status" value="1"/>
</dbReference>
<evidence type="ECO:0000256" key="5">
    <source>
        <dbReference type="ARBA" id="ARBA00022679"/>
    </source>
</evidence>
<feature type="domain" description="HAMP" evidence="14">
    <location>
        <begin position="208"/>
        <end position="270"/>
    </location>
</feature>
<sequence length="523" mass="54142">MRRPRSLRLQVVLIASALVAAVSIVVGVVAVLSLHDYMLSQVDARLNGAAARGADIAGGRGPGSTPGTTSPTPAPTPPTRPSRNDVVGAPGQSAGTITAIFRDGAFEIGGWIASDGVRHDLTAVQKKLLAARLPSGSADRTAPVTLDLGGALGDYRVAGRTTRSGVGVVTALPLDSVTAVTGRLTLVVALVGLACIVLAIAAAAVAMGRALRPLRRVAHTATAVTSVPLDRGEVRLAGRVDARDIASTAEVGQVGTALNDMLDHVESALAQREASESTMRRFVADASHELRTPLATIRAYAQLSDRADAEEPEIRGNAALIDVEGVRMGALIDQLLLLARLDALPALAQDEVDLRLLLAEAVLAARLAGPDHVWILELGEDAALVRGDAGDLRRVVDNLLGNARVHTPEGTTVRVRLDEVRTGEGAIPESAEGSVRLTVADDGPGLPEAVRDTVFERFARGETSRSREGGGTGLGMAIARAVVEAHGGTITLGQWPGTTFVVTLPIAGPDADPDASRRITLEG</sequence>
<keyword evidence="7 15" id="KW-0418">Kinase</keyword>
<comment type="caution">
    <text evidence="15">The sequence shown here is derived from an EMBL/GenBank/DDBJ whole genome shotgun (WGS) entry which is preliminary data.</text>
</comment>
<dbReference type="CDD" id="cd00075">
    <property type="entry name" value="HATPase"/>
    <property type="match status" value="1"/>
</dbReference>
<dbReference type="PROSITE" id="PS50109">
    <property type="entry name" value="HIS_KIN"/>
    <property type="match status" value="1"/>
</dbReference>
<keyword evidence="5 15" id="KW-0808">Transferase</keyword>
<keyword evidence="10 12" id="KW-0472">Membrane</keyword>
<dbReference type="PANTHER" id="PTHR45436:SF5">
    <property type="entry name" value="SENSOR HISTIDINE KINASE TRCS"/>
    <property type="match status" value="1"/>
</dbReference>
<dbReference type="Gene3D" id="6.10.340.10">
    <property type="match status" value="1"/>
</dbReference>
<evidence type="ECO:0000256" key="12">
    <source>
        <dbReference type="SAM" id="Phobius"/>
    </source>
</evidence>
<evidence type="ECO:0000259" key="13">
    <source>
        <dbReference type="PROSITE" id="PS50109"/>
    </source>
</evidence>
<dbReference type="Proteomes" id="UP000033740">
    <property type="component" value="Unassembled WGS sequence"/>
</dbReference>
<evidence type="ECO:0000256" key="10">
    <source>
        <dbReference type="ARBA" id="ARBA00023136"/>
    </source>
</evidence>
<keyword evidence="9" id="KW-0902">Two-component regulatory system</keyword>
<dbReference type="PROSITE" id="PS50885">
    <property type="entry name" value="HAMP"/>
    <property type="match status" value="1"/>
</dbReference>
<dbReference type="GO" id="GO:0005886">
    <property type="term" value="C:plasma membrane"/>
    <property type="evidence" value="ECO:0007669"/>
    <property type="project" value="UniProtKB-SubCell"/>
</dbReference>
<gene>
    <name evidence="15" type="primary">tcrY_3</name>
    <name evidence="15" type="ORF">RS86_02710</name>
</gene>
<accession>A0A0F0LGI7</accession>
<evidence type="ECO:0000259" key="14">
    <source>
        <dbReference type="PROSITE" id="PS50885"/>
    </source>
</evidence>
<evidence type="ECO:0000256" key="6">
    <source>
        <dbReference type="ARBA" id="ARBA00022692"/>
    </source>
</evidence>
<evidence type="ECO:0000256" key="7">
    <source>
        <dbReference type="ARBA" id="ARBA00022777"/>
    </source>
</evidence>
<feature type="domain" description="Histidine kinase" evidence="13">
    <location>
        <begin position="285"/>
        <end position="508"/>
    </location>
</feature>
<dbReference type="Pfam" id="PF00672">
    <property type="entry name" value="HAMP"/>
    <property type="match status" value="1"/>
</dbReference>
<dbReference type="AlphaFoldDB" id="A0A0F0LGI7"/>
<dbReference type="InterPro" id="IPR003660">
    <property type="entry name" value="HAMP_dom"/>
</dbReference>
<feature type="region of interest" description="Disordered" evidence="11">
    <location>
        <begin position="53"/>
        <end position="89"/>
    </location>
</feature>
<dbReference type="PANTHER" id="PTHR45436">
    <property type="entry name" value="SENSOR HISTIDINE KINASE YKOH"/>
    <property type="match status" value="1"/>
</dbReference>
<protein>
    <recommendedName>
        <fullName evidence="3">histidine kinase</fullName>
        <ecNumber evidence="3">2.7.13.3</ecNumber>
    </recommendedName>
</protein>
<dbReference type="FunFam" id="1.10.287.130:FF:000001">
    <property type="entry name" value="Two-component sensor histidine kinase"/>
    <property type="match status" value="1"/>
</dbReference>
<dbReference type="SUPFAM" id="SSF47384">
    <property type="entry name" value="Homodimeric domain of signal transducing histidine kinase"/>
    <property type="match status" value="1"/>
</dbReference>
<evidence type="ECO:0000256" key="4">
    <source>
        <dbReference type="ARBA" id="ARBA00022553"/>
    </source>
</evidence>
<evidence type="ECO:0000313" key="16">
    <source>
        <dbReference type="Proteomes" id="UP000033740"/>
    </source>
</evidence>
<dbReference type="InterPro" id="IPR050428">
    <property type="entry name" value="TCS_sensor_his_kinase"/>
</dbReference>
<evidence type="ECO:0000256" key="3">
    <source>
        <dbReference type="ARBA" id="ARBA00012438"/>
    </source>
</evidence>
<evidence type="ECO:0000256" key="11">
    <source>
        <dbReference type="SAM" id="MobiDB-lite"/>
    </source>
</evidence>
<keyword evidence="8 12" id="KW-1133">Transmembrane helix</keyword>
<evidence type="ECO:0000313" key="15">
    <source>
        <dbReference type="EMBL" id="KJL32238.1"/>
    </source>
</evidence>
<dbReference type="CDD" id="cd00082">
    <property type="entry name" value="HisKA"/>
    <property type="match status" value="1"/>
</dbReference>
<dbReference type="InterPro" id="IPR036890">
    <property type="entry name" value="HATPase_C_sf"/>
</dbReference>
<keyword evidence="16" id="KW-1185">Reference proteome</keyword>
<dbReference type="SUPFAM" id="SSF55874">
    <property type="entry name" value="ATPase domain of HSP90 chaperone/DNA topoisomerase II/histidine kinase"/>
    <property type="match status" value="1"/>
</dbReference>
<feature type="transmembrane region" description="Helical" evidence="12">
    <location>
        <begin position="12"/>
        <end position="34"/>
    </location>
</feature>
<dbReference type="InterPro" id="IPR003594">
    <property type="entry name" value="HATPase_dom"/>
</dbReference>
<dbReference type="Gene3D" id="1.10.287.130">
    <property type="match status" value="1"/>
</dbReference>
<dbReference type="InterPro" id="IPR003661">
    <property type="entry name" value="HisK_dim/P_dom"/>
</dbReference>
<dbReference type="Pfam" id="PF00512">
    <property type="entry name" value="HisKA"/>
    <property type="match status" value="1"/>
</dbReference>
<reference evidence="15 16" key="1">
    <citation type="submission" date="2015-02" db="EMBL/GenBank/DDBJ databases">
        <title>Draft genome sequences of ten Microbacterium spp. with emphasis on heavy metal contaminated environments.</title>
        <authorList>
            <person name="Corretto E."/>
        </authorList>
    </citation>
    <scope>NUCLEOTIDE SEQUENCE [LARGE SCALE GENOMIC DNA]</scope>
    <source>
        <strain evidence="15 16">ARN176</strain>
    </source>
</reference>
<dbReference type="PRINTS" id="PR00344">
    <property type="entry name" value="BCTRLSENSOR"/>
</dbReference>
<dbReference type="SMART" id="SM00388">
    <property type="entry name" value="HisKA"/>
    <property type="match status" value="1"/>
</dbReference>
<organism evidence="15 16">
    <name type="scientific">Microbacterium azadirachtae</name>
    <dbReference type="NCBI Taxonomy" id="582680"/>
    <lineage>
        <taxon>Bacteria</taxon>
        <taxon>Bacillati</taxon>
        <taxon>Actinomycetota</taxon>
        <taxon>Actinomycetes</taxon>
        <taxon>Micrococcales</taxon>
        <taxon>Microbacteriaceae</taxon>
        <taxon>Microbacterium</taxon>
    </lineage>
</organism>
<dbReference type="Gene3D" id="3.30.565.10">
    <property type="entry name" value="Histidine kinase-like ATPase, C-terminal domain"/>
    <property type="match status" value="1"/>
</dbReference>
<evidence type="ECO:0000256" key="1">
    <source>
        <dbReference type="ARBA" id="ARBA00000085"/>
    </source>
</evidence>
<keyword evidence="4" id="KW-0597">Phosphoprotein</keyword>
<name>A0A0F0LGI7_9MICO</name>
<dbReference type="GO" id="GO:0000155">
    <property type="term" value="F:phosphorelay sensor kinase activity"/>
    <property type="evidence" value="ECO:0007669"/>
    <property type="project" value="InterPro"/>
</dbReference>
<proteinExistence type="predicted"/>
<dbReference type="InterPro" id="IPR005467">
    <property type="entry name" value="His_kinase_dom"/>
</dbReference>
<dbReference type="EC" id="2.7.13.3" evidence="3"/>
<dbReference type="InterPro" id="IPR004358">
    <property type="entry name" value="Sig_transdc_His_kin-like_C"/>
</dbReference>
<dbReference type="SMART" id="SM00387">
    <property type="entry name" value="HATPase_c"/>
    <property type="match status" value="1"/>
</dbReference>
<feature type="transmembrane region" description="Helical" evidence="12">
    <location>
        <begin position="184"/>
        <end position="206"/>
    </location>
</feature>
<evidence type="ECO:0000256" key="9">
    <source>
        <dbReference type="ARBA" id="ARBA00023012"/>
    </source>
</evidence>
<dbReference type="RefSeq" id="WP_045272767.1">
    <property type="nucleotide sequence ID" value="NZ_JYIX01000037.1"/>
</dbReference>